<dbReference type="EMBL" id="GFXV01005159">
    <property type="protein sequence ID" value="MBW16964.1"/>
    <property type="molecule type" value="Transcribed_RNA"/>
</dbReference>
<feature type="domain" description="SH3" evidence="4">
    <location>
        <begin position="223"/>
        <end position="282"/>
    </location>
</feature>
<feature type="compositionally biased region" description="Polar residues" evidence="3">
    <location>
        <begin position="104"/>
        <end position="114"/>
    </location>
</feature>
<dbReference type="PANTHER" id="PTHR45929:SF2">
    <property type="entry name" value="SIGNAL TRANSDUCING ADAPTER MOLECULE 1"/>
    <property type="match status" value="1"/>
</dbReference>
<dbReference type="InterPro" id="IPR050670">
    <property type="entry name" value="STAM"/>
</dbReference>
<dbReference type="AlphaFoldDB" id="A0A2H8TRX2"/>
<feature type="region of interest" description="Disordered" evidence="3">
    <location>
        <begin position="1"/>
        <end position="71"/>
    </location>
</feature>
<dbReference type="GO" id="GO:0033565">
    <property type="term" value="C:ESCRT-0 complex"/>
    <property type="evidence" value="ECO:0007669"/>
    <property type="project" value="TreeGrafter"/>
</dbReference>
<feature type="region of interest" description="Disordered" evidence="3">
    <location>
        <begin position="89"/>
        <end position="156"/>
    </location>
</feature>
<organism evidence="5">
    <name type="scientific">Melanaphis sacchari</name>
    <dbReference type="NCBI Taxonomy" id="742174"/>
    <lineage>
        <taxon>Eukaryota</taxon>
        <taxon>Metazoa</taxon>
        <taxon>Ecdysozoa</taxon>
        <taxon>Arthropoda</taxon>
        <taxon>Hexapoda</taxon>
        <taxon>Insecta</taxon>
        <taxon>Pterygota</taxon>
        <taxon>Neoptera</taxon>
        <taxon>Paraneoptera</taxon>
        <taxon>Hemiptera</taxon>
        <taxon>Sternorrhyncha</taxon>
        <taxon>Aphidomorpha</taxon>
        <taxon>Aphidoidea</taxon>
        <taxon>Aphididae</taxon>
        <taxon>Aphidini</taxon>
        <taxon>Melanaphis</taxon>
    </lineage>
</organism>
<dbReference type="Pfam" id="PF07653">
    <property type="entry name" value="SH3_2"/>
    <property type="match status" value="1"/>
</dbReference>
<dbReference type="PANTHER" id="PTHR45929">
    <property type="entry name" value="JAK PATHWAY SIGNAL TRANSDUCTION ADAPTOR MOLECULE"/>
    <property type="match status" value="1"/>
</dbReference>
<feature type="domain" description="SH3" evidence="4">
    <location>
        <begin position="291"/>
        <end position="350"/>
    </location>
</feature>
<dbReference type="Pfam" id="PF00018">
    <property type="entry name" value="SH3_1"/>
    <property type="match status" value="1"/>
</dbReference>
<sequence>MANWTAFTSDSSPKVPNRPAPPPPKVNKPLNQSRLAKVLTLKHSKSLNGFQQPVKKKPPPRPPPPKFVQTPKNQVKAGLSSLIGFKTKQTTPTPSWVAKPNEISMKSSSTSQNVGCLIDLDSPQTSPTSTHKSSSDGNSVDSFNSDFGPWKGSQAESSGFEDDFDLLCSNADMDYFKNRFSIETSLPPPSLPPPMLPPDALNVLLNGPKLPPRPNKMQTELSKSQSKCIAQFDYMSGHEDDLVFKKGDEIFITRCVNDEWLEGTLNERTGIFPISYVEITEPLPKESLANEEIRKVIAVFSFKPECWEDLSIQEGDQIQVLRRINENWLYGECNGSKGQFPSNFVTELPDDL</sequence>
<dbReference type="PRINTS" id="PR00499">
    <property type="entry name" value="P67PHOX"/>
</dbReference>
<dbReference type="InterPro" id="IPR036028">
    <property type="entry name" value="SH3-like_dom_sf"/>
</dbReference>
<evidence type="ECO:0000313" key="5">
    <source>
        <dbReference type="EMBL" id="MBW16964.1"/>
    </source>
</evidence>
<dbReference type="OrthoDB" id="27823at2759"/>
<dbReference type="InterPro" id="IPR001452">
    <property type="entry name" value="SH3_domain"/>
</dbReference>
<evidence type="ECO:0000256" key="1">
    <source>
        <dbReference type="ARBA" id="ARBA00022443"/>
    </source>
</evidence>
<feature type="compositionally biased region" description="Polar residues" evidence="3">
    <location>
        <begin position="1"/>
        <end position="12"/>
    </location>
</feature>
<dbReference type="SMART" id="SM00326">
    <property type="entry name" value="SH3"/>
    <property type="match status" value="2"/>
</dbReference>
<reference evidence="5" key="1">
    <citation type="submission" date="2017-10" db="EMBL/GenBank/DDBJ databases">
        <title>Transcriptome Assembly of Sugarcane Aphid Adults.</title>
        <authorList>
            <person name="Scully E.D."/>
            <person name="Palmer N.A."/>
            <person name="Geib S.M."/>
            <person name="Sarath G."/>
            <person name="Sattler S.E."/>
        </authorList>
    </citation>
    <scope>NUCLEOTIDE SEQUENCE</scope>
    <source>
        <tissue evidence="5">Whole body</tissue>
    </source>
</reference>
<evidence type="ECO:0000256" key="3">
    <source>
        <dbReference type="SAM" id="MobiDB-lite"/>
    </source>
</evidence>
<protein>
    <submittedName>
        <fullName evidence="5">SH3 domain-containing protein 19</fullName>
    </submittedName>
</protein>
<dbReference type="Gene3D" id="2.30.30.40">
    <property type="entry name" value="SH3 Domains"/>
    <property type="match status" value="2"/>
</dbReference>
<evidence type="ECO:0000259" key="4">
    <source>
        <dbReference type="PROSITE" id="PS50002"/>
    </source>
</evidence>
<proteinExistence type="predicted"/>
<dbReference type="CDD" id="cd00174">
    <property type="entry name" value="SH3"/>
    <property type="match status" value="1"/>
</dbReference>
<evidence type="ECO:0000256" key="2">
    <source>
        <dbReference type="PROSITE-ProRule" id="PRU00192"/>
    </source>
</evidence>
<keyword evidence="1 2" id="KW-0728">SH3 domain</keyword>
<name>A0A2H8TRX2_9HEMI</name>
<dbReference type="PRINTS" id="PR00452">
    <property type="entry name" value="SH3DOMAIN"/>
</dbReference>
<dbReference type="PROSITE" id="PS50002">
    <property type="entry name" value="SH3"/>
    <property type="match status" value="2"/>
</dbReference>
<dbReference type="SUPFAM" id="SSF50044">
    <property type="entry name" value="SH3-domain"/>
    <property type="match status" value="2"/>
</dbReference>
<dbReference type="GO" id="GO:0043328">
    <property type="term" value="P:protein transport to vacuole involved in ubiquitin-dependent protein catabolic process via the multivesicular body sorting pathway"/>
    <property type="evidence" value="ECO:0007669"/>
    <property type="project" value="TreeGrafter"/>
</dbReference>
<feature type="compositionally biased region" description="Pro residues" evidence="3">
    <location>
        <begin position="16"/>
        <end position="26"/>
    </location>
</feature>
<accession>A0A2H8TRX2</accession>
<feature type="compositionally biased region" description="Polar residues" evidence="3">
    <location>
        <begin position="122"/>
        <end position="145"/>
    </location>
</feature>
<gene>
    <name evidence="5" type="primary">SH3D19_2</name>
</gene>